<dbReference type="PANTHER" id="PTHR11462">
    <property type="entry name" value="JUN TRANSCRIPTION FACTOR-RELATED"/>
    <property type="match status" value="1"/>
</dbReference>
<dbReference type="GO" id="GO:0001080">
    <property type="term" value="P:nitrogen catabolite activation of transcription from RNA polymerase II promoter"/>
    <property type="evidence" value="ECO:0007669"/>
    <property type="project" value="TreeGrafter"/>
</dbReference>
<dbReference type="Gene3D" id="1.20.5.170">
    <property type="match status" value="1"/>
</dbReference>
<dbReference type="SMART" id="SM00338">
    <property type="entry name" value="BRLZ"/>
    <property type="match status" value="1"/>
</dbReference>
<dbReference type="Proteomes" id="UP001147747">
    <property type="component" value="Unassembled WGS sequence"/>
</dbReference>
<comment type="caution">
    <text evidence="7">The sequence shown here is derived from an EMBL/GenBank/DDBJ whole genome shotgun (WGS) entry which is preliminary data.</text>
</comment>
<dbReference type="InterPro" id="IPR046347">
    <property type="entry name" value="bZIP_sf"/>
</dbReference>
<evidence type="ECO:0000313" key="8">
    <source>
        <dbReference type="Proteomes" id="UP001147747"/>
    </source>
</evidence>
<name>A0A9X0B9H9_9EURO</name>
<gene>
    <name evidence="7" type="ORF">N7509_004805</name>
</gene>
<accession>A0A9X0B9H9</accession>
<keyword evidence="2" id="KW-0238">DNA-binding</keyword>
<dbReference type="GO" id="GO:0000978">
    <property type="term" value="F:RNA polymerase II cis-regulatory region sequence-specific DNA binding"/>
    <property type="evidence" value="ECO:0007669"/>
    <property type="project" value="TreeGrafter"/>
</dbReference>
<feature type="compositionally biased region" description="Polar residues" evidence="5">
    <location>
        <begin position="103"/>
        <end position="115"/>
    </location>
</feature>
<dbReference type="OrthoDB" id="2257100at2759"/>
<dbReference type="GO" id="GO:1903833">
    <property type="term" value="P:positive regulation of cellular response to amino acid starvation"/>
    <property type="evidence" value="ECO:0007669"/>
    <property type="project" value="TreeGrafter"/>
</dbReference>
<keyword evidence="1" id="KW-0805">Transcription regulation</keyword>
<dbReference type="CDD" id="cd12193">
    <property type="entry name" value="bZIP_GCN4"/>
    <property type="match status" value="1"/>
</dbReference>
<evidence type="ECO:0000256" key="2">
    <source>
        <dbReference type="ARBA" id="ARBA00023125"/>
    </source>
</evidence>
<evidence type="ECO:0000313" key="7">
    <source>
        <dbReference type="EMBL" id="KAJ5396692.1"/>
    </source>
</evidence>
<reference evidence="7" key="2">
    <citation type="journal article" date="2023" name="IMA Fungus">
        <title>Comparative genomic study of the Penicillium genus elucidates a diverse pangenome and 15 lateral gene transfer events.</title>
        <authorList>
            <person name="Petersen C."/>
            <person name="Sorensen T."/>
            <person name="Nielsen M.R."/>
            <person name="Sondergaard T.E."/>
            <person name="Sorensen J.L."/>
            <person name="Fitzpatrick D.A."/>
            <person name="Frisvad J.C."/>
            <person name="Nielsen K.L."/>
        </authorList>
    </citation>
    <scope>NUCLEOTIDE SEQUENCE</scope>
    <source>
        <strain evidence="7">IBT 29677</strain>
    </source>
</reference>
<dbReference type="GO" id="GO:0000981">
    <property type="term" value="F:DNA-binding transcription factor activity, RNA polymerase II-specific"/>
    <property type="evidence" value="ECO:0007669"/>
    <property type="project" value="TreeGrafter"/>
</dbReference>
<keyword evidence="3" id="KW-0804">Transcription</keyword>
<dbReference type="AlphaFoldDB" id="A0A9X0B9H9"/>
<dbReference type="EMBL" id="JAPZBU010000006">
    <property type="protein sequence ID" value="KAJ5396692.1"/>
    <property type="molecule type" value="Genomic_DNA"/>
</dbReference>
<evidence type="ECO:0000259" key="6">
    <source>
        <dbReference type="PROSITE" id="PS50217"/>
    </source>
</evidence>
<sequence>MPEIPEPLELLESPQVWVNGEILPGNLIYNNTSTPSCDFHSTFSSTNSPLLDETDSFNTFANVDFSLHSLIPTIESNNRNSSIISQKELARRNGVGSLDAVYQQPSSPVSHPETYTSDHVETSRKTTAKVSKDRSQRYTAVGSDTPSSQDSDEEKIAERRRKNKLAARKLRQKKLDQVSELEAQLEDIRRERDALRLRAAKSEGELMALRQMIDQK</sequence>
<feature type="compositionally biased region" description="Basic and acidic residues" evidence="5">
    <location>
        <begin position="116"/>
        <end position="136"/>
    </location>
</feature>
<evidence type="ECO:0000256" key="4">
    <source>
        <dbReference type="SAM" id="Coils"/>
    </source>
</evidence>
<feature type="domain" description="BZIP" evidence="6">
    <location>
        <begin position="153"/>
        <end position="216"/>
    </location>
</feature>
<keyword evidence="8" id="KW-1185">Reference proteome</keyword>
<dbReference type="PROSITE" id="PS00036">
    <property type="entry name" value="BZIP_BASIC"/>
    <property type="match status" value="1"/>
</dbReference>
<dbReference type="PROSITE" id="PS50217">
    <property type="entry name" value="BZIP"/>
    <property type="match status" value="1"/>
</dbReference>
<dbReference type="SUPFAM" id="SSF57959">
    <property type="entry name" value="Leucine zipper domain"/>
    <property type="match status" value="1"/>
</dbReference>
<evidence type="ECO:0000256" key="5">
    <source>
        <dbReference type="SAM" id="MobiDB-lite"/>
    </source>
</evidence>
<feature type="coiled-coil region" evidence="4">
    <location>
        <begin position="171"/>
        <end position="205"/>
    </location>
</feature>
<keyword evidence="4" id="KW-0175">Coiled coil</keyword>
<evidence type="ECO:0000256" key="1">
    <source>
        <dbReference type="ARBA" id="ARBA00023015"/>
    </source>
</evidence>
<feature type="region of interest" description="Disordered" evidence="5">
    <location>
        <begin position="100"/>
        <end position="156"/>
    </location>
</feature>
<dbReference type="InterPro" id="IPR050946">
    <property type="entry name" value="AP-1_TF_bZIP"/>
</dbReference>
<evidence type="ECO:0000256" key="3">
    <source>
        <dbReference type="ARBA" id="ARBA00023163"/>
    </source>
</evidence>
<dbReference type="InterPro" id="IPR004827">
    <property type="entry name" value="bZIP"/>
</dbReference>
<organism evidence="7 8">
    <name type="scientific">Penicillium cosmopolitanum</name>
    <dbReference type="NCBI Taxonomy" id="1131564"/>
    <lineage>
        <taxon>Eukaryota</taxon>
        <taxon>Fungi</taxon>
        <taxon>Dikarya</taxon>
        <taxon>Ascomycota</taxon>
        <taxon>Pezizomycotina</taxon>
        <taxon>Eurotiomycetes</taxon>
        <taxon>Eurotiomycetidae</taxon>
        <taxon>Eurotiales</taxon>
        <taxon>Aspergillaceae</taxon>
        <taxon>Penicillium</taxon>
    </lineage>
</organism>
<reference evidence="7" key="1">
    <citation type="submission" date="2022-12" db="EMBL/GenBank/DDBJ databases">
        <authorList>
            <person name="Petersen C."/>
        </authorList>
    </citation>
    <scope>NUCLEOTIDE SEQUENCE</scope>
    <source>
        <strain evidence="7">IBT 29677</strain>
    </source>
</reference>
<dbReference type="PANTHER" id="PTHR11462:SF35">
    <property type="entry name" value="TRANSCRIPTION FACTOR JRA"/>
    <property type="match status" value="1"/>
</dbReference>
<protein>
    <recommendedName>
        <fullName evidence="6">BZIP domain-containing protein</fullName>
    </recommendedName>
</protein>
<dbReference type="RefSeq" id="XP_056488744.1">
    <property type="nucleotide sequence ID" value="XM_056629442.1"/>
</dbReference>
<dbReference type="GeneID" id="81368422"/>
<dbReference type="GO" id="GO:0005667">
    <property type="term" value="C:transcription regulator complex"/>
    <property type="evidence" value="ECO:0007669"/>
    <property type="project" value="TreeGrafter"/>
</dbReference>
<proteinExistence type="predicted"/>